<accession>A0ABV0P7H3</accession>
<evidence type="ECO:0000313" key="2">
    <source>
        <dbReference type="Proteomes" id="UP001476798"/>
    </source>
</evidence>
<name>A0ABV0P7H3_9TELE</name>
<comment type="caution">
    <text evidence="1">The sequence shown here is derived from an EMBL/GenBank/DDBJ whole genome shotgun (WGS) entry which is preliminary data.</text>
</comment>
<proteinExistence type="predicted"/>
<gene>
    <name evidence="1" type="ORF">GOODEAATRI_024569</name>
</gene>
<keyword evidence="2" id="KW-1185">Reference proteome</keyword>
<reference evidence="1 2" key="1">
    <citation type="submission" date="2021-06" db="EMBL/GenBank/DDBJ databases">
        <authorList>
            <person name="Palmer J.M."/>
        </authorList>
    </citation>
    <scope>NUCLEOTIDE SEQUENCE [LARGE SCALE GENOMIC DNA]</scope>
    <source>
        <strain evidence="1 2">GA_2019</strain>
        <tissue evidence="1">Muscle</tissue>
    </source>
</reference>
<sequence length="82" mass="9220">GGWFHPDQPHLPPERSAFPLSLFSKNALSMRLQRRGVFLHFSSWGPHAGNPHTKVPTQSEGIQNIYGCLSPTFPELFQKIPP</sequence>
<protein>
    <submittedName>
        <fullName evidence="1">Uncharacterized protein</fullName>
    </submittedName>
</protein>
<organism evidence="1 2">
    <name type="scientific">Goodea atripinnis</name>
    <dbReference type="NCBI Taxonomy" id="208336"/>
    <lineage>
        <taxon>Eukaryota</taxon>
        <taxon>Metazoa</taxon>
        <taxon>Chordata</taxon>
        <taxon>Craniata</taxon>
        <taxon>Vertebrata</taxon>
        <taxon>Euteleostomi</taxon>
        <taxon>Actinopterygii</taxon>
        <taxon>Neopterygii</taxon>
        <taxon>Teleostei</taxon>
        <taxon>Neoteleostei</taxon>
        <taxon>Acanthomorphata</taxon>
        <taxon>Ovalentaria</taxon>
        <taxon>Atherinomorphae</taxon>
        <taxon>Cyprinodontiformes</taxon>
        <taxon>Goodeidae</taxon>
        <taxon>Goodea</taxon>
    </lineage>
</organism>
<evidence type="ECO:0000313" key="1">
    <source>
        <dbReference type="EMBL" id="MEQ2179401.1"/>
    </source>
</evidence>
<dbReference type="Proteomes" id="UP001476798">
    <property type="component" value="Unassembled WGS sequence"/>
</dbReference>
<feature type="non-terminal residue" evidence="1">
    <location>
        <position position="1"/>
    </location>
</feature>
<dbReference type="EMBL" id="JAHRIO010062737">
    <property type="protein sequence ID" value="MEQ2179401.1"/>
    <property type="molecule type" value="Genomic_DNA"/>
</dbReference>